<evidence type="ECO:0000313" key="1">
    <source>
        <dbReference type="EMBL" id="KAB2631269.1"/>
    </source>
</evidence>
<reference evidence="2" key="2">
    <citation type="submission" date="2019-10" db="EMBL/GenBank/DDBJ databases">
        <title>A de novo genome assembly of a pear dwarfing rootstock.</title>
        <authorList>
            <person name="Wang F."/>
            <person name="Wang J."/>
            <person name="Li S."/>
            <person name="Zhang Y."/>
            <person name="Fang M."/>
            <person name="Ma L."/>
            <person name="Zhao Y."/>
            <person name="Jiang S."/>
        </authorList>
    </citation>
    <scope>NUCLEOTIDE SEQUENCE [LARGE SCALE GENOMIC DNA]</scope>
</reference>
<evidence type="ECO:0000313" key="2">
    <source>
        <dbReference type="Proteomes" id="UP000327157"/>
    </source>
</evidence>
<comment type="caution">
    <text evidence="1">The sequence shown here is derived from an EMBL/GenBank/DDBJ whole genome shotgun (WGS) entry which is preliminary data.</text>
</comment>
<proteinExistence type="predicted"/>
<sequence length="64" mass="7320">MDSTSSDVEVNKRRNHATSDNFAKINHTCSARYGNLIQQGTSRFPIILESLQSKDCHMYKYSHS</sequence>
<dbReference type="AlphaFoldDB" id="A0A5N5HUD1"/>
<reference evidence="1 2" key="1">
    <citation type="submission" date="2019-09" db="EMBL/GenBank/DDBJ databases">
        <authorList>
            <person name="Ou C."/>
        </authorList>
    </citation>
    <scope>NUCLEOTIDE SEQUENCE [LARGE SCALE GENOMIC DNA]</scope>
    <source>
        <strain evidence="1">S2</strain>
        <tissue evidence="1">Leaf</tissue>
    </source>
</reference>
<keyword evidence="2" id="KW-1185">Reference proteome</keyword>
<dbReference type="EMBL" id="SMOL01000143">
    <property type="protein sequence ID" value="KAB2631269.1"/>
    <property type="molecule type" value="Genomic_DNA"/>
</dbReference>
<dbReference type="Proteomes" id="UP000327157">
    <property type="component" value="Chromosome 12"/>
</dbReference>
<accession>A0A5N5HUD1</accession>
<gene>
    <name evidence="1" type="ORF">D8674_008788</name>
</gene>
<protein>
    <submittedName>
        <fullName evidence="1">Uncharacterized protein</fullName>
    </submittedName>
</protein>
<reference evidence="1 2" key="3">
    <citation type="submission" date="2019-11" db="EMBL/GenBank/DDBJ databases">
        <title>A de novo genome assembly of a pear dwarfing rootstock.</title>
        <authorList>
            <person name="Wang F."/>
            <person name="Wang J."/>
            <person name="Li S."/>
            <person name="Zhang Y."/>
            <person name="Fang M."/>
            <person name="Ma L."/>
            <person name="Zhao Y."/>
            <person name="Jiang S."/>
        </authorList>
    </citation>
    <scope>NUCLEOTIDE SEQUENCE [LARGE SCALE GENOMIC DNA]</scope>
    <source>
        <strain evidence="1">S2</strain>
        <tissue evidence="1">Leaf</tissue>
    </source>
</reference>
<name>A0A5N5HUD1_9ROSA</name>
<organism evidence="1 2">
    <name type="scientific">Pyrus ussuriensis x Pyrus communis</name>
    <dbReference type="NCBI Taxonomy" id="2448454"/>
    <lineage>
        <taxon>Eukaryota</taxon>
        <taxon>Viridiplantae</taxon>
        <taxon>Streptophyta</taxon>
        <taxon>Embryophyta</taxon>
        <taxon>Tracheophyta</taxon>
        <taxon>Spermatophyta</taxon>
        <taxon>Magnoliopsida</taxon>
        <taxon>eudicotyledons</taxon>
        <taxon>Gunneridae</taxon>
        <taxon>Pentapetalae</taxon>
        <taxon>rosids</taxon>
        <taxon>fabids</taxon>
        <taxon>Rosales</taxon>
        <taxon>Rosaceae</taxon>
        <taxon>Amygdaloideae</taxon>
        <taxon>Maleae</taxon>
        <taxon>Pyrus</taxon>
    </lineage>
</organism>